<dbReference type="Gene3D" id="3.50.50.60">
    <property type="entry name" value="FAD/NAD(P)-binding domain"/>
    <property type="match status" value="1"/>
</dbReference>
<sequence length="370" mass="40324">MYDVIIVGGGVIGSSIAFQLSKRDYQVLIIEKDEIGQKASRAAAGMLGAQNELKSDSPLSSLSLQSRAMFPALAEELKSLSGIDIELLQSGILRIAQTKSESTRLKQAFAHQQESGEEALWLSGEQVKEKEPAINNAITGGLYMANDGQVNAPLFTKALAQSAVSLGADILEYTEVQEFLTENNHITGVNTTNGTFLADTVITAGGAWSNWLWEKTSVPLDLYPVKGECFSIRGNEHLITSSIFSESCYLVPKAGGRVIVGATQRPHNMDQSVPLEGLHSLMTSALQLVPELKHAKWETAWSGHRPQTADSLPYMDEHPEIQGLWLASGHFRNGILLAPLTGLLMADYIEGKPVDKAFGFQRRTHKEVHL</sequence>
<dbReference type="GO" id="GO:0009229">
    <property type="term" value="P:thiamine diphosphate biosynthetic process"/>
    <property type="evidence" value="ECO:0007669"/>
    <property type="project" value="UniProtKB-UniPathway"/>
</dbReference>
<keyword evidence="3" id="KW-0560">Oxidoreductase</keyword>
<dbReference type="Pfam" id="PF01266">
    <property type="entry name" value="DAO"/>
    <property type="match status" value="1"/>
</dbReference>
<evidence type="ECO:0000313" key="7">
    <source>
        <dbReference type="EMBL" id="SFE24378.1"/>
    </source>
</evidence>
<dbReference type="SUPFAM" id="SSF54373">
    <property type="entry name" value="FAD-linked reductases, C-terminal domain"/>
    <property type="match status" value="1"/>
</dbReference>
<dbReference type="GO" id="GO:0050660">
    <property type="term" value="F:flavin adenine dinucleotide binding"/>
    <property type="evidence" value="ECO:0007669"/>
    <property type="project" value="InterPro"/>
</dbReference>
<dbReference type="AlphaFoldDB" id="A0A1I1YZH1"/>
<organism evidence="7 8">
    <name type="scientific">Lentibacillus persicus</name>
    <dbReference type="NCBI Taxonomy" id="640948"/>
    <lineage>
        <taxon>Bacteria</taxon>
        <taxon>Bacillati</taxon>
        <taxon>Bacillota</taxon>
        <taxon>Bacilli</taxon>
        <taxon>Bacillales</taxon>
        <taxon>Bacillaceae</taxon>
        <taxon>Lentibacillus</taxon>
    </lineage>
</organism>
<reference evidence="8" key="1">
    <citation type="submission" date="2016-10" db="EMBL/GenBank/DDBJ databases">
        <authorList>
            <person name="Varghese N."/>
            <person name="Submissions S."/>
        </authorList>
    </citation>
    <scope>NUCLEOTIDE SEQUENCE [LARGE SCALE GENOMIC DNA]</scope>
    <source>
        <strain evidence="8">DSM 22530</strain>
    </source>
</reference>
<proteinExistence type="predicted"/>
<dbReference type="InterPro" id="IPR012727">
    <property type="entry name" value="Gly_oxidase_ThiO"/>
</dbReference>
<dbReference type="GO" id="GO:0009228">
    <property type="term" value="P:thiamine biosynthetic process"/>
    <property type="evidence" value="ECO:0007669"/>
    <property type="project" value="UniProtKB-KW"/>
</dbReference>
<dbReference type="EMBL" id="FOMR01000011">
    <property type="protein sequence ID" value="SFE24378.1"/>
    <property type="molecule type" value="Genomic_DNA"/>
</dbReference>
<dbReference type="InterPro" id="IPR006076">
    <property type="entry name" value="FAD-dep_OxRdtase"/>
</dbReference>
<name>A0A1I1YZH1_9BACI</name>
<evidence type="ECO:0000313" key="8">
    <source>
        <dbReference type="Proteomes" id="UP000199474"/>
    </source>
</evidence>
<evidence type="ECO:0000256" key="3">
    <source>
        <dbReference type="ARBA" id="ARBA00023002"/>
    </source>
</evidence>
<dbReference type="NCBIfam" id="TIGR02352">
    <property type="entry name" value="thiamin_ThiO"/>
    <property type="match status" value="1"/>
</dbReference>
<accession>A0A1I1YZH1</accession>
<dbReference type="GO" id="GO:0043799">
    <property type="term" value="F:glycine oxidase activity"/>
    <property type="evidence" value="ECO:0007669"/>
    <property type="project" value="UniProtKB-EC"/>
</dbReference>
<dbReference type="PANTHER" id="PTHR13847">
    <property type="entry name" value="SARCOSINE DEHYDROGENASE-RELATED"/>
    <property type="match status" value="1"/>
</dbReference>
<evidence type="ECO:0000256" key="5">
    <source>
        <dbReference type="ARBA" id="ARBA00050018"/>
    </source>
</evidence>
<dbReference type="Proteomes" id="UP000199474">
    <property type="component" value="Unassembled WGS sequence"/>
</dbReference>
<dbReference type="UniPathway" id="UPA00060"/>
<keyword evidence="2" id="KW-0784">Thiamine biosynthesis</keyword>
<dbReference type="Gene3D" id="3.30.9.10">
    <property type="entry name" value="D-Amino Acid Oxidase, subunit A, domain 2"/>
    <property type="match status" value="1"/>
</dbReference>
<dbReference type="PANTHER" id="PTHR13847:SF289">
    <property type="entry name" value="GLYCINE OXIDASE"/>
    <property type="match status" value="1"/>
</dbReference>
<evidence type="ECO:0000256" key="4">
    <source>
        <dbReference type="ARBA" id="ARBA00049872"/>
    </source>
</evidence>
<evidence type="ECO:0000259" key="6">
    <source>
        <dbReference type="Pfam" id="PF01266"/>
    </source>
</evidence>
<dbReference type="OrthoDB" id="9794226at2"/>
<feature type="domain" description="FAD dependent oxidoreductase" evidence="6">
    <location>
        <begin position="3"/>
        <end position="347"/>
    </location>
</feature>
<gene>
    <name evidence="7" type="ORF">SAMN05216238_11120</name>
</gene>
<evidence type="ECO:0000256" key="2">
    <source>
        <dbReference type="ARBA" id="ARBA00022977"/>
    </source>
</evidence>
<comment type="pathway">
    <text evidence="1">Cofactor biosynthesis; thiamine diphosphate biosynthesis.</text>
</comment>
<dbReference type="GO" id="GO:0005737">
    <property type="term" value="C:cytoplasm"/>
    <property type="evidence" value="ECO:0007669"/>
    <property type="project" value="TreeGrafter"/>
</dbReference>
<comment type="catalytic activity">
    <reaction evidence="4">
        <text>glycine + O2 + H2O = glyoxylate + H2O2 + NH4(+)</text>
        <dbReference type="Rhea" id="RHEA:11532"/>
        <dbReference type="ChEBI" id="CHEBI:15377"/>
        <dbReference type="ChEBI" id="CHEBI:15379"/>
        <dbReference type="ChEBI" id="CHEBI:16240"/>
        <dbReference type="ChEBI" id="CHEBI:28938"/>
        <dbReference type="ChEBI" id="CHEBI:36655"/>
        <dbReference type="ChEBI" id="CHEBI:57305"/>
        <dbReference type="EC" id="1.4.3.19"/>
    </reaction>
</comment>
<keyword evidence="8" id="KW-1185">Reference proteome</keyword>
<dbReference type="EC" id="1.4.3.19" evidence="5"/>
<dbReference type="STRING" id="640948.SAMN05216238_11120"/>
<evidence type="ECO:0000256" key="1">
    <source>
        <dbReference type="ARBA" id="ARBA00004948"/>
    </source>
</evidence>
<dbReference type="SUPFAM" id="SSF51905">
    <property type="entry name" value="FAD/NAD(P)-binding domain"/>
    <property type="match status" value="1"/>
</dbReference>
<protein>
    <recommendedName>
        <fullName evidence="5">glycine oxidase</fullName>
        <ecNumber evidence="5">1.4.3.19</ecNumber>
    </recommendedName>
</protein>
<dbReference type="InterPro" id="IPR036188">
    <property type="entry name" value="FAD/NAD-bd_sf"/>
</dbReference>